<proteinExistence type="predicted"/>
<dbReference type="Pfam" id="PF19570">
    <property type="entry name" value="DUF6088"/>
    <property type="match status" value="1"/>
</dbReference>
<dbReference type="KEGG" id="rpx:Rpdx1_2110"/>
<evidence type="ECO:0000313" key="2">
    <source>
        <dbReference type="EMBL" id="ADU43708.1"/>
    </source>
</evidence>
<evidence type="ECO:0000313" key="3">
    <source>
        <dbReference type="Proteomes" id="UP000001402"/>
    </source>
</evidence>
<dbReference type="BioCyc" id="RPAL652103:RPDX1_RS10330-MONOMER"/>
<dbReference type="HOGENOM" id="CLU_067316_0_0_5"/>
<sequence>MNGDAPDLKTAMLERIRADAPRKVWTPSDFVDLASRDAVDKALQRLANAGTLRRIDRGLYDQPGFNKLTQKTNPPDPRSVIDAIARRDQTRMLVDGMTAANDLGLTDAVPAKIVVHTDARRRAIKLGNVTITFRPTAPSKLFWAGRPAMRVVQALHWLRDLLVREGESDQVRRKLGKLFEDPMAGPPLKADLTAGMTALPTWMWVFLKPLVEHDAGDSRRHIRDGLDAADDDDDHDRHQRGREGDDDQHRAAGVRVRRKPASTQETRTAKRGATRAAKT</sequence>
<dbReference type="InterPro" id="IPR045738">
    <property type="entry name" value="DUF6088"/>
</dbReference>
<evidence type="ECO:0008006" key="4">
    <source>
        <dbReference type="Google" id="ProtNLM"/>
    </source>
</evidence>
<organism evidence="2 3">
    <name type="scientific">Rhodopseudomonas palustris (strain DX-1)</name>
    <dbReference type="NCBI Taxonomy" id="652103"/>
    <lineage>
        <taxon>Bacteria</taxon>
        <taxon>Pseudomonadati</taxon>
        <taxon>Pseudomonadota</taxon>
        <taxon>Alphaproteobacteria</taxon>
        <taxon>Hyphomicrobiales</taxon>
        <taxon>Nitrobacteraceae</taxon>
        <taxon>Rhodopseudomonas</taxon>
    </lineage>
</organism>
<dbReference type="AlphaFoldDB" id="E6VQ31"/>
<accession>E6VQ31</accession>
<dbReference type="OrthoDB" id="583588at2"/>
<dbReference type="EMBL" id="CP002418">
    <property type="protein sequence ID" value="ADU43708.1"/>
    <property type="molecule type" value="Genomic_DNA"/>
</dbReference>
<feature type="compositionally biased region" description="Basic residues" evidence="1">
    <location>
        <begin position="269"/>
        <end position="279"/>
    </location>
</feature>
<protein>
    <recommendedName>
        <fullName evidence="4">Transcriptional regulator, AbiEi antitoxin, Type IV TA system</fullName>
    </recommendedName>
</protein>
<name>E6VQ31_RHOPX</name>
<gene>
    <name evidence="2" type="ordered locus">Rpdx1_2110</name>
</gene>
<dbReference type="Proteomes" id="UP000001402">
    <property type="component" value="Chromosome"/>
</dbReference>
<feature type="region of interest" description="Disordered" evidence="1">
    <location>
        <begin position="223"/>
        <end position="279"/>
    </location>
</feature>
<reference evidence="2" key="1">
    <citation type="submission" date="2010-12" db="EMBL/GenBank/DDBJ databases">
        <title>Complete sequence of Rhodopseudomonas palustris DX-1.</title>
        <authorList>
            <consortium name="US DOE Joint Genome Institute"/>
            <person name="Lucas S."/>
            <person name="Copeland A."/>
            <person name="Lapidus A."/>
            <person name="Cheng J.-F."/>
            <person name="Goodwin L."/>
            <person name="Pitluck S."/>
            <person name="Misra M."/>
            <person name="Chertkov O."/>
            <person name="Detter J.C."/>
            <person name="Han C."/>
            <person name="Tapia R."/>
            <person name="Land M."/>
            <person name="Hauser L."/>
            <person name="Kyrpides N."/>
            <person name="Ivanova N."/>
            <person name="Ovchinnikova G."/>
            <person name="Logan B."/>
            <person name="Oda Y."/>
            <person name="Harwood C."/>
            <person name="Woyke T."/>
        </authorList>
    </citation>
    <scope>NUCLEOTIDE SEQUENCE [LARGE SCALE GENOMIC DNA]</scope>
    <source>
        <strain evidence="2">DX-1</strain>
    </source>
</reference>
<feature type="compositionally biased region" description="Basic and acidic residues" evidence="1">
    <location>
        <begin position="235"/>
        <end position="250"/>
    </location>
</feature>
<dbReference type="STRING" id="652103.Rpdx1_2110"/>
<evidence type="ECO:0000256" key="1">
    <source>
        <dbReference type="SAM" id="MobiDB-lite"/>
    </source>
</evidence>
<dbReference type="eggNOG" id="COG5340">
    <property type="taxonomic scope" value="Bacteria"/>
</dbReference>